<dbReference type="Proteomes" id="UP001276150">
    <property type="component" value="Unassembled WGS sequence"/>
</dbReference>
<dbReference type="InterPro" id="IPR006626">
    <property type="entry name" value="PbH1"/>
</dbReference>
<comment type="caution">
    <text evidence="3">The sequence shown here is derived from an EMBL/GenBank/DDBJ whole genome shotgun (WGS) entry which is preliminary data.</text>
</comment>
<gene>
    <name evidence="3" type="ORF">ORD21_15605</name>
</gene>
<dbReference type="EMBL" id="JAPMIV010000043">
    <property type="protein sequence ID" value="MDV6376024.1"/>
    <property type="molecule type" value="Genomic_DNA"/>
</dbReference>
<organism evidence="3 4">
    <name type="scientific">Deinococcus arenicola</name>
    <dbReference type="NCBI Taxonomy" id="2994950"/>
    <lineage>
        <taxon>Bacteria</taxon>
        <taxon>Thermotogati</taxon>
        <taxon>Deinococcota</taxon>
        <taxon>Deinococci</taxon>
        <taxon>Deinococcales</taxon>
        <taxon>Deinococcaceae</taxon>
        <taxon>Deinococcus</taxon>
    </lineage>
</organism>
<reference evidence="3 4" key="1">
    <citation type="submission" date="2022-11" db="EMBL/GenBank/DDBJ databases">
        <title>Deinococcus ZS9-10, Low Temperature and Draught-tolerating, UV-resistant Bacteria from Continental Antarctica.</title>
        <authorList>
            <person name="Cheng L."/>
        </authorList>
    </citation>
    <scope>NUCLEOTIDE SEQUENCE [LARGE SCALE GENOMIC DNA]</scope>
    <source>
        <strain evidence="3 4">ZS9-10</strain>
    </source>
</reference>
<dbReference type="SUPFAM" id="SSF51126">
    <property type="entry name" value="Pectin lyase-like"/>
    <property type="match status" value="1"/>
</dbReference>
<evidence type="ECO:0000256" key="1">
    <source>
        <dbReference type="SAM" id="MobiDB-lite"/>
    </source>
</evidence>
<dbReference type="SMART" id="SM00710">
    <property type="entry name" value="PbH1"/>
    <property type="match status" value="4"/>
</dbReference>
<feature type="compositionally biased region" description="Polar residues" evidence="1">
    <location>
        <begin position="24"/>
        <end position="42"/>
    </location>
</feature>
<name>A0ABU4DWI1_9DEIO</name>
<evidence type="ECO:0000256" key="2">
    <source>
        <dbReference type="SAM" id="SignalP"/>
    </source>
</evidence>
<dbReference type="Gene3D" id="2.160.20.10">
    <property type="entry name" value="Single-stranded right-handed beta-helix, Pectin lyase-like"/>
    <property type="match status" value="1"/>
</dbReference>
<feature type="region of interest" description="Disordered" evidence="1">
    <location>
        <begin position="159"/>
        <end position="178"/>
    </location>
</feature>
<sequence>MNKNIATLLAALLLTLAACASQKQEPTQQPSQPRGLLSQSVDTPAPAVQVNGQSVTGGVTLKPGDTITIKVPDAPVAVTPPKPVPPVVVTPAGSWIRAASDGGSFILNAQAKVRYGVEPSWLIRDAPAGTYYCNDGGGDPAVGQAKFCEVFVPEGQASPVAPTSQADPAPAAKPFDPPLTITRGGTYTGRWQSADPGIPAVSVKTSEPVTLENCAVSGPGHLIAALWVNARLTVRGCEGTDTSDATAGRFVAAEGVHSLVVTGNTLRGTAGIYLHQVNPDPANKIEIIGNRAYDITGKNTNGKDLVQFVQFNKVRDQAATIAWNRVENSPYRSSVEDVINLYNTTGKPGSPVSVRNNLLIGAYGTPPDSVYSGGGIMLGDGDGANLEAVDNTVIEVSNYGIARAGGSNITIQGNTVLGLGKLADGTILDGDPDAGIYSRNYSGKVFDAATVKIMDNVVGWGRPLAANLRRTWNYSLSGTMTGGNKEVVPTADLIAQAVAKWDAAYAAR</sequence>
<dbReference type="InterPro" id="IPR011050">
    <property type="entry name" value="Pectin_lyase_fold/virulence"/>
</dbReference>
<keyword evidence="2" id="KW-0732">Signal</keyword>
<dbReference type="PROSITE" id="PS51257">
    <property type="entry name" value="PROKAR_LIPOPROTEIN"/>
    <property type="match status" value="1"/>
</dbReference>
<protein>
    <submittedName>
        <fullName evidence="3">Right-handed parallel beta-helix repeat-containing protein</fullName>
    </submittedName>
</protein>
<keyword evidence="4" id="KW-1185">Reference proteome</keyword>
<evidence type="ECO:0000313" key="4">
    <source>
        <dbReference type="Proteomes" id="UP001276150"/>
    </source>
</evidence>
<proteinExistence type="predicted"/>
<feature type="region of interest" description="Disordered" evidence="1">
    <location>
        <begin position="24"/>
        <end position="43"/>
    </location>
</feature>
<dbReference type="InterPro" id="IPR012334">
    <property type="entry name" value="Pectin_lyas_fold"/>
</dbReference>
<feature type="chain" id="PRO_5046236367" evidence="2">
    <location>
        <begin position="21"/>
        <end position="508"/>
    </location>
</feature>
<evidence type="ECO:0000313" key="3">
    <source>
        <dbReference type="EMBL" id="MDV6376024.1"/>
    </source>
</evidence>
<accession>A0ABU4DWI1</accession>
<dbReference type="RefSeq" id="WP_317641374.1">
    <property type="nucleotide sequence ID" value="NZ_JAPMIV010000043.1"/>
</dbReference>
<feature type="signal peptide" evidence="2">
    <location>
        <begin position="1"/>
        <end position="20"/>
    </location>
</feature>